<proteinExistence type="inferred from homology"/>
<dbReference type="PANTHER" id="PTHR48480">
    <property type="match status" value="1"/>
</dbReference>
<dbReference type="InterPro" id="IPR036005">
    <property type="entry name" value="Creatinase/aminopeptidase-like"/>
</dbReference>
<evidence type="ECO:0000256" key="11">
    <source>
        <dbReference type="ARBA" id="ARBA00044141"/>
    </source>
</evidence>
<evidence type="ECO:0000256" key="6">
    <source>
        <dbReference type="ARBA" id="ARBA00022997"/>
    </source>
</evidence>
<evidence type="ECO:0000256" key="2">
    <source>
        <dbReference type="ARBA" id="ARBA00011738"/>
    </source>
</evidence>
<dbReference type="AlphaFoldDB" id="A0A7S1CA66"/>
<accession>A0A7S1CA66</accession>
<keyword evidence="8" id="KW-0464">Manganese</keyword>
<protein>
    <recommendedName>
        <fullName evidence="11">Xaa-Pro dipeptidase</fullName>
        <ecNumber evidence="10">3.4.13.9</ecNumber>
    </recommendedName>
    <alternativeName>
        <fullName evidence="14">Imidodipeptidase</fullName>
    </alternativeName>
    <alternativeName>
        <fullName evidence="12">Peptidase D</fullName>
    </alternativeName>
    <alternativeName>
        <fullName evidence="13">Proline dipeptidase</fullName>
    </alternativeName>
</protein>
<dbReference type="GO" id="GO:0006508">
    <property type="term" value="P:proteolysis"/>
    <property type="evidence" value="ECO:0007669"/>
    <property type="project" value="UniProtKB-KW"/>
</dbReference>
<dbReference type="InterPro" id="IPR052433">
    <property type="entry name" value="X-Pro_dipept-like"/>
</dbReference>
<dbReference type="GO" id="GO:0030145">
    <property type="term" value="F:manganese ion binding"/>
    <property type="evidence" value="ECO:0007669"/>
    <property type="project" value="InterPro"/>
</dbReference>
<evidence type="ECO:0000256" key="8">
    <source>
        <dbReference type="ARBA" id="ARBA00023211"/>
    </source>
</evidence>
<dbReference type="Gene3D" id="3.90.230.10">
    <property type="entry name" value="Creatinase/methionine aminopeptidase superfamily"/>
    <property type="match status" value="1"/>
</dbReference>
<evidence type="ECO:0000256" key="10">
    <source>
        <dbReference type="ARBA" id="ARBA00044051"/>
    </source>
</evidence>
<reference evidence="17" key="1">
    <citation type="submission" date="2021-01" db="EMBL/GenBank/DDBJ databases">
        <authorList>
            <person name="Corre E."/>
            <person name="Pelletier E."/>
            <person name="Niang G."/>
            <person name="Scheremetjew M."/>
            <person name="Finn R."/>
            <person name="Kale V."/>
            <person name="Holt S."/>
            <person name="Cochrane G."/>
            <person name="Meng A."/>
            <person name="Brown T."/>
            <person name="Cohen L."/>
        </authorList>
    </citation>
    <scope>NUCLEOTIDE SEQUENCE</scope>
    <source>
        <strain evidence="17">Ms1</strain>
    </source>
</reference>
<dbReference type="Pfam" id="PF00557">
    <property type="entry name" value="Peptidase_M24"/>
    <property type="match status" value="1"/>
</dbReference>
<dbReference type="PANTHER" id="PTHR48480:SF2">
    <property type="entry name" value="PEPTIDASE D"/>
    <property type="match status" value="1"/>
</dbReference>
<dbReference type="SUPFAM" id="SSF53092">
    <property type="entry name" value="Creatinase/prolidase N-terminal domain"/>
    <property type="match status" value="1"/>
</dbReference>
<dbReference type="EMBL" id="HBFS01010132">
    <property type="protein sequence ID" value="CAD8913715.1"/>
    <property type="molecule type" value="Transcribed_RNA"/>
</dbReference>
<keyword evidence="6" id="KW-0224">Dipeptidase</keyword>
<evidence type="ECO:0000256" key="12">
    <source>
        <dbReference type="ARBA" id="ARBA00044252"/>
    </source>
</evidence>
<dbReference type="Gene3D" id="3.40.350.10">
    <property type="entry name" value="Creatinase/prolidase N-terminal domain"/>
    <property type="match status" value="1"/>
</dbReference>
<comment type="subunit">
    <text evidence="2">Homodimer.</text>
</comment>
<evidence type="ECO:0000313" key="17">
    <source>
        <dbReference type="EMBL" id="CAD8913715.1"/>
    </source>
</evidence>
<evidence type="ECO:0000256" key="13">
    <source>
        <dbReference type="ARBA" id="ARBA00044284"/>
    </source>
</evidence>
<organism evidence="17">
    <name type="scientific">Bicosoecida sp. CB-2014</name>
    <dbReference type="NCBI Taxonomy" id="1486930"/>
    <lineage>
        <taxon>Eukaryota</taxon>
        <taxon>Sar</taxon>
        <taxon>Stramenopiles</taxon>
        <taxon>Bigyra</taxon>
        <taxon>Opalozoa</taxon>
        <taxon>Bicosoecida</taxon>
    </lineage>
</organism>
<dbReference type="SUPFAM" id="SSF55920">
    <property type="entry name" value="Creatinase/aminopeptidase"/>
    <property type="match status" value="1"/>
</dbReference>
<dbReference type="EC" id="3.4.13.9" evidence="10"/>
<evidence type="ECO:0000256" key="9">
    <source>
        <dbReference type="ARBA" id="ARBA00043990"/>
    </source>
</evidence>
<dbReference type="InterPro" id="IPR029149">
    <property type="entry name" value="Creatin/AminoP/Spt16_N"/>
</dbReference>
<evidence type="ECO:0000256" key="7">
    <source>
        <dbReference type="ARBA" id="ARBA00023049"/>
    </source>
</evidence>
<dbReference type="Pfam" id="PF05195">
    <property type="entry name" value="AMP_N"/>
    <property type="match status" value="1"/>
</dbReference>
<keyword evidence="7" id="KW-0482">Metalloprotease</keyword>
<dbReference type="InterPro" id="IPR007865">
    <property type="entry name" value="Aminopep_P_N"/>
</dbReference>
<comment type="cofactor">
    <cofactor evidence="1">
        <name>Mn(2+)</name>
        <dbReference type="ChEBI" id="CHEBI:29035"/>
    </cofactor>
</comment>
<dbReference type="SMART" id="SM01011">
    <property type="entry name" value="AMP_N"/>
    <property type="match status" value="1"/>
</dbReference>
<keyword evidence="3" id="KW-0645">Protease</keyword>
<gene>
    <name evidence="17" type="ORF">BSP0115_LOCUS6967</name>
</gene>
<evidence type="ECO:0000256" key="5">
    <source>
        <dbReference type="ARBA" id="ARBA00022801"/>
    </source>
</evidence>
<sequence length="530" mass="57315">MADEGLPASSDAASAIVVSVSPPTIDFSLHARNRAAVVDNLKRFGGATVPEKAVILVQGGVAETRDDTDHEPLFRQESNFHYLFGVREPDCFGAIDVATGAATLFIPRLPDVYATWMGDILPPAHFQAAYGVDTVLFVDELDAALTAMAPTVLYTLRGLNSDSGNYAKEAAFDGIEKHRVDNGLLYEAVVEARVIKSADELALLRYVNAVTCDAHMAVMAHCRPGLLEYQLESLFRHWCYYHGGARNMSYTCICGTGKNGATLHYGHAGAPNDKRVEDGDMCLFDMGCEYHCYASDVTCSFPANGVFTKDQRLIYEAVLAAQRAVLDALKPGVKWTDMHALAYETALTALRDGGLLVGDVDEMMRANLGAVLMPHGLGHFMGIDTHDCGGYPRGAARDPRDGFKSLRTVREVRAGMVLTVEPGIYFIDHLLKGAMADADKARFFDAAVLARFWVEGGKSFGGVRLEDDVIVTEDGCENMTIAPRTVEEVEAVCAGRVVERLAIAAYKARADAPVYGGALELAAAARKSKK</sequence>
<evidence type="ECO:0000256" key="3">
    <source>
        <dbReference type="ARBA" id="ARBA00022670"/>
    </source>
</evidence>
<dbReference type="CDD" id="cd01087">
    <property type="entry name" value="Prolidase"/>
    <property type="match status" value="1"/>
</dbReference>
<keyword evidence="4" id="KW-0479">Metal-binding</keyword>
<comment type="catalytic activity">
    <reaction evidence="15">
        <text>Xaa-L-Pro dipeptide + H2O = an L-alpha-amino acid + L-proline</text>
        <dbReference type="Rhea" id="RHEA:76407"/>
        <dbReference type="ChEBI" id="CHEBI:15377"/>
        <dbReference type="ChEBI" id="CHEBI:59869"/>
        <dbReference type="ChEBI" id="CHEBI:60039"/>
        <dbReference type="ChEBI" id="CHEBI:195196"/>
        <dbReference type="EC" id="3.4.13.9"/>
    </reaction>
</comment>
<name>A0A7S1CA66_9STRA</name>
<evidence type="ECO:0000259" key="16">
    <source>
        <dbReference type="SMART" id="SM01011"/>
    </source>
</evidence>
<evidence type="ECO:0000256" key="15">
    <source>
        <dbReference type="ARBA" id="ARBA00048994"/>
    </source>
</evidence>
<dbReference type="FunFam" id="3.90.230.10:FF:000002">
    <property type="entry name" value="Xaa-Pro aminopeptidase 3"/>
    <property type="match status" value="1"/>
</dbReference>
<comment type="similarity">
    <text evidence="9">Belongs to the peptidase M24B family. Eukaryotic-type prolidase subfamily.</text>
</comment>
<evidence type="ECO:0000256" key="4">
    <source>
        <dbReference type="ARBA" id="ARBA00022723"/>
    </source>
</evidence>
<dbReference type="GO" id="GO:0070006">
    <property type="term" value="F:metalloaminopeptidase activity"/>
    <property type="evidence" value="ECO:0007669"/>
    <property type="project" value="InterPro"/>
</dbReference>
<dbReference type="GO" id="GO:0102009">
    <property type="term" value="F:proline dipeptidase activity"/>
    <property type="evidence" value="ECO:0007669"/>
    <property type="project" value="UniProtKB-EC"/>
</dbReference>
<keyword evidence="5" id="KW-0378">Hydrolase</keyword>
<dbReference type="InterPro" id="IPR000994">
    <property type="entry name" value="Pept_M24"/>
</dbReference>
<evidence type="ECO:0000256" key="1">
    <source>
        <dbReference type="ARBA" id="ARBA00001936"/>
    </source>
</evidence>
<evidence type="ECO:0000256" key="14">
    <source>
        <dbReference type="ARBA" id="ARBA00044351"/>
    </source>
</evidence>
<feature type="domain" description="Aminopeptidase P N-terminal" evidence="16">
    <location>
        <begin position="25"/>
        <end position="164"/>
    </location>
</feature>